<dbReference type="RefSeq" id="WP_048706939.1">
    <property type="nucleotide sequence ID" value="NZ_CP116394.1"/>
</dbReference>
<proteinExistence type="predicted"/>
<accession>A0AB38XPR2</accession>
<dbReference type="Proteomes" id="UP001211044">
    <property type="component" value="Chromosome"/>
</dbReference>
<reference evidence="1" key="1">
    <citation type="submission" date="2023-01" db="EMBL/GenBank/DDBJ databases">
        <title>Comparative Genomic Analysis of the Clinically-Derived Winkia Strain NY0527 Provides Evidence into the Taxonomic Reassignment of Winkia neuii and Characterizes Their Virulence Traits.</title>
        <authorList>
            <person name="Cai X."/>
            <person name="Peng Y."/>
            <person name="Li M."/>
            <person name="Qiu Y."/>
            <person name="Wang Y."/>
            <person name="Xu L."/>
            <person name="Hou Q."/>
        </authorList>
    </citation>
    <scope>NUCLEOTIDE SEQUENCE</scope>
    <source>
        <strain evidence="1">NY0527</strain>
    </source>
</reference>
<gene>
    <name evidence="1" type="ORF">PIG85_01360</name>
</gene>
<sequence length="76" mass="8692">MKPVDVGIMLVEWETAVSNLHLCRDRLDKYMGGLTHAQRKQLEDLALDAEISAHHIEKVKDRIQETIKKQQQANVG</sequence>
<protein>
    <submittedName>
        <fullName evidence="1">Uncharacterized protein</fullName>
    </submittedName>
</protein>
<dbReference type="EMBL" id="CP116394">
    <property type="protein sequence ID" value="WCE46322.1"/>
    <property type="molecule type" value="Genomic_DNA"/>
</dbReference>
<evidence type="ECO:0000313" key="1">
    <source>
        <dbReference type="EMBL" id="WCE46322.1"/>
    </source>
</evidence>
<evidence type="ECO:0000313" key="2">
    <source>
        <dbReference type="Proteomes" id="UP001211044"/>
    </source>
</evidence>
<dbReference type="KEGG" id="wne:PIG85_01360"/>
<dbReference type="AlphaFoldDB" id="A0AB38XPR2"/>
<name>A0AB38XPR2_9ACTO</name>
<organism evidence="1 2">
    <name type="scientific">Winkia neuii subsp. anitrata</name>
    <dbReference type="NCBI Taxonomy" id="29318"/>
    <lineage>
        <taxon>Bacteria</taxon>
        <taxon>Bacillati</taxon>
        <taxon>Actinomycetota</taxon>
        <taxon>Actinomycetes</taxon>
        <taxon>Actinomycetales</taxon>
        <taxon>Actinomycetaceae</taxon>
        <taxon>Winkia</taxon>
    </lineage>
</organism>